<name>A0ABT5QHU3_9GAMM</name>
<dbReference type="Proteomes" id="UP001149821">
    <property type="component" value="Unassembled WGS sequence"/>
</dbReference>
<accession>A0ABT5QHU3</accession>
<evidence type="ECO:0008006" key="3">
    <source>
        <dbReference type="Google" id="ProtNLM"/>
    </source>
</evidence>
<dbReference type="EMBL" id="JAJUBB010000002">
    <property type="protein sequence ID" value="MDD1780424.1"/>
    <property type="molecule type" value="Genomic_DNA"/>
</dbReference>
<evidence type="ECO:0000313" key="1">
    <source>
        <dbReference type="EMBL" id="MDD1780424.1"/>
    </source>
</evidence>
<organism evidence="1 2">
    <name type="scientific">Enterovibrio qingdaonensis</name>
    <dbReference type="NCBI Taxonomy" id="2899818"/>
    <lineage>
        <taxon>Bacteria</taxon>
        <taxon>Pseudomonadati</taxon>
        <taxon>Pseudomonadota</taxon>
        <taxon>Gammaproteobacteria</taxon>
        <taxon>Vibrionales</taxon>
        <taxon>Vibrionaceae</taxon>
        <taxon>Enterovibrio</taxon>
    </lineage>
</organism>
<dbReference type="RefSeq" id="WP_274140483.1">
    <property type="nucleotide sequence ID" value="NZ_JAJUBB010000002.1"/>
</dbReference>
<proteinExistence type="predicted"/>
<gene>
    <name evidence="1" type="ORF">LRP49_04340</name>
</gene>
<evidence type="ECO:0000313" key="2">
    <source>
        <dbReference type="Proteomes" id="UP001149821"/>
    </source>
</evidence>
<keyword evidence="2" id="KW-1185">Reference proteome</keyword>
<protein>
    <recommendedName>
        <fullName evidence="3">Transposase</fullName>
    </recommendedName>
</protein>
<sequence length="48" mass="5955">MEEFRYRWLYRTHRTRLATMQQVEPLKAIEADRKRMVIDESIKPKFAD</sequence>
<comment type="caution">
    <text evidence="1">The sequence shown here is derived from an EMBL/GenBank/DDBJ whole genome shotgun (WGS) entry which is preliminary data.</text>
</comment>
<reference evidence="1" key="1">
    <citation type="submission" date="2021-12" db="EMBL/GenBank/DDBJ databases">
        <title>Enterovibrio ZSDZ35 sp. nov. and Enterovibrio ZSDZ42 sp. nov., isolated from coastal seawater in Qingdao.</title>
        <authorList>
            <person name="Zhang P."/>
        </authorList>
    </citation>
    <scope>NUCLEOTIDE SEQUENCE</scope>
    <source>
        <strain evidence="1">ZSDZ35</strain>
    </source>
</reference>